<dbReference type="EMBL" id="CP002218">
    <property type="protein sequence ID" value="ADN59752.1"/>
    <property type="molecule type" value="Genomic_DNA"/>
</dbReference>
<dbReference type="OrthoDB" id="9133519at2"/>
<accession>E1TJD2</accession>
<dbReference type="AlphaFoldDB" id="E1TJD2"/>
<evidence type="ECO:0000313" key="1">
    <source>
        <dbReference type="EMBL" id="ADN59752.1"/>
    </source>
</evidence>
<sequence>MSIDDQIPTFLAISEAFLRAAGSVLPAKLAWPAAGPSEDIGMPCCGLRAHDINRATRTGSDDTFAAPRV</sequence>
<dbReference type="KEGG" id="bgf:BC1003_3813"/>
<protein>
    <submittedName>
        <fullName evidence="1">Uncharacterized protein</fullName>
    </submittedName>
</protein>
<gene>
    <name evidence="1" type="ordered locus">BC1003_3813</name>
</gene>
<name>E1TJD2_BURSG</name>
<organism evidence="1">
    <name type="scientific">Burkholderia sp. (strain CCGE1003)</name>
    <dbReference type="NCBI Taxonomy" id="640512"/>
    <lineage>
        <taxon>Bacteria</taxon>
        <taxon>Pseudomonadati</taxon>
        <taxon>Pseudomonadota</taxon>
        <taxon>Betaproteobacteria</taxon>
        <taxon>Burkholderiales</taxon>
        <taxon>Burkholderiaceae</taxon>
        <taxon>Burkholderia</taxon>
    </lineage>
</organism>
<proteinExistence type="predicted"/>
<dbReference type="STRING" id="640512.BC1003_3813"/>
<dbReference type="HOGENOM" id="CLU_2767985_0_0_4"/>
<reference evidence="1" key="1">
    <citation type="submission" date="2010-09" db="EMBL/GenBank/DDBJ databases">
        <title>Complete sequence of chromosome2 of Burkholderia sp. CCGE1003.</title>
        <authorList>
            <consortium name="US DOE Joint Genome Institute"/>
            <person name="Lucas S."/>
            <person name="Copeland A."/>
            <person name="Lapidus A."/>
            <person name="Cheng J.-F."/>
            <person name="Bruce D."/>
            <person name="Goodwin L."/>
            <person name="Pitluck S."/>
            <person name="Daligault H."/>
            <person name="Davenport K."/>
            <person name="Detter J.C."/>
            <person name="Han C."/>
            <person name="Tapia R."/>
            <person name="Land M."/>
            <person name="Hauser L."/>
            <person name="Jeffries C."/>
            <person name="Kyrpides N."/>
            <person name="Ivanova N."/>
            <person name="Ovchinnikova G."/>
            <person name="Martinez-Romero E."/>
            <person name="Rogel M.A."/>
            <person name="Auchtung J."/>
            <person name="Tiedje J.M."/>
            <person name="Woyke T."/>
        </authorList>
    </citation>
    <scope>NUCLEOTIDE SEQUENCE</scope>
    <source>
        <strain evidence="1">CCGE1003</strain>
    </source>
</reference>